<dbReference type="AlphaFoldDB" id="A0A0M4FIQ7"/>
<feature type="domain" description="Pyridoxamine 5'-phosphate oxidase N-terminal" evidence="1">
    <location>
        <begin position="17"/>
        <end position="101"/>
    </location>
</feature>
<reference evidence="3" key="1">
    <citation type="submission" date="2015-08" db="EMBL/GenBank/DDBJ databases">
        <title>Genome sequencing project for genomic taxonomy and phylogenomics of Bacillus-like bacteria.</title>
        <authorList>
            <person name="Liu B."/>
            <person name="Wang J."/>
            <person name="Zhu Y."/>
            <person name="Liu G."/>
            <person name="Chen Q."/>
            <person name="Chen Z."/>
            <person name="Lan J."/>
            <person name="Che J."/>
            <person name="Ge C."/>
            <person name="Shi H."/>
            <person name="Pan Z."/>
            <person name="Liu X."/>
        </authorList>
    </citation>
    <scope>NUCLEOTIDE SEQUENCE [LARGE SCALE GENOMIC DNA]</scope>
    <source>
        <strain evidence="3">FJAT-4402</strain>
    </source>
</reference>
<keyword evidence="3" id="KW-1185">Reference proteome</keyword>
<protein>
    <recommendedName>
        <fullName evidence="1">Pyridoxamine 5'-phosphate oxidase N-terminal domain-containing protein</fullName>
    </recommendedName>
</protein>
<dbReference type="STRING" id="1441095.AM592_06040"/>
<dbReference type="RefSeq" id="WP_053602954.1">
    <property type="nucleotide sequence ID" value="NZ_CP012600.1"/>
</dbReference>
<dbReference type="Pfam" id="PF01243">
    <property type="entry name" value="PNPOx_N"/>
    <property type="match status" value="1"/>
</dbReference>
<evidence type="ECO:0000313" key="3">
    <source>
        <dbReference type="Proteomes" id="UP000067625"/>
    </source>
</evidence>
<dbReference type="InterPro" id="IPR011576">
    <property type="entry name" value="Pyridox_Oxase_N"/>
</dbReference>
<dbReference type="Proteomes" id="UP000067625">
    <property type="component" value="Chromosome"/>
</dbReference>
<name>A0A0M4FIQ7_9BACI</name>
<dbReference type="InterPro" id="IPR012349">
    <property type="entry name" value="Split_barrel_FMN-bd"/>
</dbReference>
<accession>A0A0M4FIQ7</accession>
<dbReference type="EMBL" id="CP012600">
    <property type="protein sequence ID" value="ALC81204.1"/>
    <property type="molecule type" value="Genomic_DNA"/>
</dbReference>
<dbReference type="PATRIC" id="fig|1441095.3.peg.1321"/>
<evidence type="ECO:0000259" key="1">
    <source>
        <dbReference type="Pfam" id="PF01243"/>
    </source>
</evidence>
<proteinExistence type="predicted"/>
<dbReference type="OrthoDB" id="9794935at2"/>
<evidence type="ECO:0000313" key="2">
    <source>
        <dbReference type="EMBL" id="ALC81204.1"/>
    </source>
</evidence>
<organism evidence="2 3">
    <name type="scientific">Bacillus gobiensis</name>
    <dbReference type="NCBI Taxonomy" id="1441095"/>
    <lineage>
        <taxon>Bacteria</taxon>
        <taxon>Bacillati</taxon>
        <taxon>Bacillota</taxon>
        <taxon>Bacilli</taxon>
        <taxon>Bacillales</taxon>
        <taxon>Bacillaceae</taxon>
        <taxon>Bacillus</taxon>
    </lineage>
</organism>
<gene>
    <name evidence="2" type="ORF">AM592_06040</name>
</gene>
<dbReference type="Gene3D" id="2.30.110.10">
    <property type="entry name" value="Electron Transport, Fmn-binding Protein, Chain A"/>
    <property type="match status" value="1"/>
</dbReference>
<sequence length="159" mass="17712">MQPFDHWNTWRDLASKSFGFSFATVNPDGTPHVTPIGSLILSEDEPKGVYFQIFTSQMTQNLEHNNRVCILAVHSSKWFLIRSVLSGKFKTPPGVRLSGTVGEKRIATEDEIQSLKKNLGLLGRTLKVGPGGLNIKYVQDIHFDSVKPVLVGKMTRGLF</sequence>
<reference evidence="2 3" key="2">
    <citation type="journal article" date="2016" name="Int. J. Syst. Evol. Microbiol.">
        <title>Bacillus gobiensis sp. nov., isolated from a soil sample.</title>
        <authorList>
            <person name="Liu B."/>
            <person name="Liu G.H."/>
            <person name="Cetin S."/>
            <person name="Schumann P."/>
            <person name="Pan Z.Z."/>
            <person name="Chen Q.Q."/>
        </authorList>
    </citation>
    <scope>NUCLEOTIDE SEQUENCE [LARGE SCALE GENOMIC DNA]</scope>
    <source>
        <strain evidence="2 3">FJAT-4402</strain>
    </source>
</reference>
<dbReference type="SUPFAM" id="SSF50475">
    <property type="entry name" value="FMN-binding split barrel"/>
    <property type="match status" value="1"/>
</dbReference>